<dbReference type="Proteomes" id="UP001059617">
    <property type="component" value="Chromosome"/>
</dbReference>
<sequence>MTAVTLASCCVSRRGVLTIGAGAVLTGLVGEGLATRLAFAGTPHTGDTLVVLSLRGGFDGLSAIVPIGDPDYYTARPGIAVPKASVIAGDGMFGLHPALAPLQARWQAGTFGAVHAVGQPDPSRSHFQAMERMERAAAGASVRTGWLDRMLGVTGATAPMAGITVGSTAPARAFAGPTPDVSMVSVDGFKLSGDRMPTLAKLFDGAPDVLARPARAVAASLGTVAALGAYTPAATYPATPLGNALKDVARLVKGNAGLIAAAVDYGDWDMHQGLGTPVKGQRMYNHLNELALALEAFATDLGPAFGRVTLVTLSEFGRRVAENGSRGVDHGNGNAMLLLGGGVRGGRVHGAWPGLAPAKLTAGDLAATTDYRSVIGEILQRRCGLGSLADVFPNVSPSEYGLVSAR</sequence>
<protein>
    <submittedName>
        <fullName evidence="1">DUF1501 domain-containing protein</fullName>
    </submittedName>
</protein>
<evidence type="ECO:0000313" key="1">
    <source>
        <dbReference type="EMBL" id="UWP86194.1"/>
    </source>
</evidence>
<accession>A0ABY5WAE2</accession>
<dbReference type="PROSITE" id="PS51318">
    <property type="entry name" value="TAT"/>
    <property type="match status" value="1"/>
</dbReference>
<evidence type="ECO:0000313" key="2">
    <source>
        <dbReference type="Proteomes" id="UP001059617"/>
    </source>
</evidence>
<name>A0ABY5WAE2_9ACTN</name>
<gene>
    <name evidence="1" type="ORF">Dfulv_18900</name>
</gene>
<dbReference type="EMBL" id="CP073720">
    <property type="protein sequence ID" value="UWP86194.1"/>
    <property type="molecule type" value="Genomic_DNA"/>
</dbReference>
<dbReference type="InterPro" id="IPR010869">
    <property type="entry name" value="DUF1501"/>
</dbReference>
<keyword evidence="2" id="KW-1185">Reference proteome</keyword>
<dbReference type="PANTHER" id="PTHR43737:SF1">
    <property type="entry name" value="DUF1501 DOMAIN-CONTAINING PROTEIN"/>
    <property type="match status" value="1"/>
</dbReference>
<dbReference type="InterPro" id="IPR006311">
    <property type="entry name" value="TAT_signal"/>
</dbReference>
<organism evidence="1 2">
    <name type="scientific">Dactylosporangium fulvum</name>
    <dbReference type="NCBI Taxonomy" id="53359"/>
    <lineage>
        <taxon>Bacteria</taxon>
        <taxon>Bacillati</taxon>
        <taxon>Actinomycetota</taxon>
        <taxon>Actinomycetes</taxon>
        <taxon>Micromonosporales</taxon>
        <taxon>Micromonosporaceae</taxon>
        <taxon>Dactylosporangium</taxon>
    </lineage>
</organism>
<dbReference type="PANTHER" id="PTHR43737">
    <property type="entry name" value="BLL7424 PROTEIN"/>
    <property type="match status" value="1"/>
</dbReference>
<reference evidence="1" key="2">
    <citation type="submission" date="2022-09" db="EMBL/GenBank/DDBJ databases">
        <title>Biosynthetic gene clusters of Dactylosporangioum fulvum.</title>
        <authorList>
            <person name="Caradec T."/>
        </authorList>
    </citation>
    <scope>NUCLEOTIDE SEQUENCE</scope>
    <source>
        <strain evidence="1">NRRL B-16292</strain>
    </source>
</reference>
<dbReference type="Pfam" id="PF07394">
    <property type="entry name" value="DUF1501"/>
    <property type="match status" value="1"/>
</dbReference>
<dbReference type="RefSeq" id="WP_259865290.1">
    <property type="nucleotide sequence ID" value="NZ_BAAAST010000112.1"/>
</dbReference>
<proteinExistence type="predicted"/>
<reference evidence="1" key="1">
    <citation type="submission" date="2021-04" db="EMBL/GenBank/DDBJ databases">
        <authorList>
            <person name="Hartkoorn R.C."/>
            <person name="Beaudoing E."/>
            <person name="Hot D."/>
        </authorList>
    </citation>
    <scope>NUCLEOTIDE SEQUENCE</scope>
    <source>
        <strain evidence="1">NRRL B-16292</strain>
    </source>
</reference>